<evidence type="ECO:0000256" key="4">
    <source>
        <dbReference type="ARBA" id="ARBA00023125"/>
    </source>
</evidence>
<dbReference type="InterPro" id="IPR014284">
    <property type="entry name" value="RNA_pol_sigma-70_dom"/>
</dbReference>
<keyword evidence="4" id="KW-0238">DNA-binding</keyword>
<sequence length="192" mass="21534">MPQDKADLDMPLIKSYLAGDTDSFNELVGKYERTAYNLAYRMVGNAADAADLTQEIFVRLHRNVKTFRGDSAFSTWFYRLATNCCKDWLRKEARRPPTQEIQDTLVADGGAGPSRLYEQSEMKALVKEAISALPEEQRMAIVLHDLQGYSYEEIASIAEVPVGTVKSRLSRARLKLAESLAAIKEQNGRLSV</sequence>
<comment type="caution">
    <text evidence="8">The sequence shown here is derived from an EMBL/GenBank/DDBJ whole genome shotgun (WGS) entry which is preliminary data.</text>
</comment>
<dbReference type="CDD" id="cd06171">
    <property type="entry name" value="Sigma70_r4"/>
    <property type="match status" value="1"/>
</dbReference>
<evidence type="ECO:0000256" key="1">
    <source>
        <dbReference type="ARBA" id="ARBA00010641"/>
    </source>
</evidence>
<dbReference type="GO" id="GO:0006352">
    <property type="term" value="P:DNA-templated transcription initiation"/>
    <property type="evidence" value="ECO:0007669"/>
    <property type="project" value="InterPro"/>
</dbReference>
<dbReference type="Proteomes" id="UP000178086">
    <property type="component" value="Unassembled WGS sequence"/>
</dbReference>
<keyword evidence="3" id="KW-0731">Sigma factor</keyword>
<protein>
    <recommendedName>
        <fullName evidence="10">Sigma-70 family RNA polymerase sigma factor</fullName>
    </recommendedName>
</protein>
<evidence type="ECO:0000259" key="7">
    <source>
        <dbReference type="Pfam" id="PF08281"/>
    </source>
</evidence>
<dbReference type="Pfam" id="PF04542">
    <property type="entry name" value="Sigma70_r2"/>
    <property type="match status" value="1"/>
</dbReference>
<dbReference type="InterPro" id="IPR013249">
    <property type="entry name" value="RNA_pol_sigma70_r4_t2"/>
</dbReference>
<gene>
    <name evidence="8" type="ORF">A2074_07330</name>
</gene>
<dbReference type="SUPFAM" id="SSF88659">
    <property type="entry name" value="Sigma3 and sigma4 domains of RNA polymerase sigma factors"/>
    <property type="match status" value="1"/>
</dbReference>
<accession>A0A1F2UQ25</accession>
<comment type="similarity">
    <text evidence="1">Belongs to the sigma-70 factor family. ECF subfamily.</text>
</comment>
<dbReference type="AlphaFoldDB" id="A0A1F2UQ25"/>
<dbReference type="NCBIfam" id="TIGR02937">
    <property type="entry name" value="sigma70-ECF"/>
    <property type="match status" value="1"/>
</dbReference>
<evidence type="ECO:0000259" key="6">
    <source>
        <dbReference type="Pfam" id="PF04542"/>
    </source>
</evidence>
<dbReference type="InterPro" id="IPR013325">
    <property type="entry name" value="RNA_pol_sigma_r2"/>
</dbReference>
<dbReference type="EMBL" id="MELI01000024">
    <property type="protein sequence ID" value="OFW35059.1"/>
    <property type="molecule type" value="Genomic_DNA"/>
</dbReference>
<evidence type="ECO:0000313" key="9">
    <source>
        <dbReference type="Proteomes" id="UP000178086"/>
    </source>
</evidence>
<evidence type="ECO:0008006" key="10">
    <source>
        <dbReference type="Google" id="ProtNLM"/>
    </source>
</evidence>
<dbReference type="Pfam" id="PF08281">
    <property type="entry name" value="Sigma70_r4_2"/>
    <property type="match status" value="1"/>
</dbReference>
<dbReference type="GO" id="GO:0003677">
    <property type="term" value="F:DNA binding"/>
    <property type="evidence" value="ECO:0007669"/>
    <property type="project" value="UniProtKB-KW"/>
</dbReference>
<feature type="domain" description="RNA polymerase sigma factor 70 region 4 type 2" evidence="7">
    <location>
        <begin position="126"/>
        <end position="176"/>
    </location>
</feature>
<dbReference type="SUPFAM" id="SSF88946">
    <property type="entry name" value="Sigma2 domain of RNA polymerase sigma factors"/>
    <property type="match status" value="1"/>
</dbReference>
<dbReference type="GO" id="GO:0016987">
    <property type="term" value="F:sigma factor activity"/>
    <property type="evidence" value="ECO:0007669"/>
    <property type="project" value="UniProtKB-KW"/>
</dbReference>
<dbReference type="Gene3D" id="1.10.10.10">
    <property type="entry name" value="Winged helix-like DNA-binding domain superfamily/Winged helix DNA-binding domain"/>
    <property type="match status" value="1"/>
</dbReference>
<dbReference type="PANTHER" id="PTHR43133:SF8">
    <property type="entry name" value="RNA POLYMERASE SIGMA FACTOR HI_1459-RELATED"/>
    <property type="match status" value="1"/>
</dbReference>
<organism evidence="8 9">
    <name type="scientific">Candidatus Aquicultor primus</name>
    <dbReference type="NCBI Taxonomy" id="1797195"/>
    <lineage>
        <taxon>Bacteria</taxon>
        <taxon>Bacillati</taxon>
        <taxon>Actinomycetota</taxon>
        <taxon>Candidatus Aquicultoria</taxon>
        <taxon>Candidatus Aquicultorales</taxon>
        <taxon>Candidatus Aquicultoraceae</taxon>
        <taxon>Candidatus Aquicultor</taxon>
    </lineage>
</organism>
<dbReference type="PANTHER" id="PTHR43133">
    <property type="entry name" value="RNA POLYMERASE ECF-TYPE SIGMA FACTO"/>
    <property type="match status" value="1"/>
</dbReference>
<dbReference type="InterPro" id="IPR013324">
    <property type="entry name" value="RNA_pol_sigma_r3/r4-like"/>
</dbReference>
<reference evidence="8 9" key="1">
    <citation type="journal article" date="2016" name="Nat. Commun.">
        <title>Thousands of microbial genomes shed light on interconnected biogeochemical processes in an aquifer system.</title>
        <authorList>
            <person name="Anantharaman K."/>
            <person name="Brown C.T."/>
            <person name="Hug L.A."/>
            <person name="Sharon I."/>
            <person name="Castelle C.J."/>
            <person name="Probst A.J."/>
            <person name="Thomas B.C."/>
            <person name="Singh A."/>
            <person name="Wilkins M.J."/>
            <person name="Karaoz U."/>
            <person name="Brodie E.L."/>
            <person name="Williams K.H."/>
            <person name="Hubbard S.S."/>
            <person name="Banfield J.F."/>
        </authorList>
    </citation>
    <scope>NUCLEOTIDE SEQUENCE [LARGE SCALE GENOMIC DNA]</scope>
</reference>
<feature type="domain" description="RNA polymerase sigma-70 region 2" evidence="6">
    <location>
        <begin position="27"/>
        <end position="95"/>
    </location>
</feature>
<dbReference type="InterPro" id="IPR036388">
    <property type="entry name" value="WH-like_DNA-bd_sf"/>
</dbReference>
<evidence type="ECO:0000256" key="2">
    <source>
        <dbReference type="ARBA" id="ARBA00023015"/>
    </source>
</evidence>
<dbReference type="InterPro" id="IPR007627">
    <property type="entry name" value="RNA_pol_sigma70_r2"/>
</dbReference>
<dbReference type="Gene3D" id="1.10.1740.10">
    <property type="match status" value="1"/>
</dbReference>
<evidence type="ECO:0000256" key="5">
    <source>
        <dbReference type="ARBA" id="ARBA00023163"/>
    </source>
</evidence>
<evidence type="ECO:0000256" key="3">
    <source>
        <dbReference type="ARBA" id="ARBA00023082"/>
    </source>
</evidence>
<name>A0A1F2UQ25_9ACTN</name>
<proteinExistence type="inferred from homology"/>
<evidence type="ECO:0000313" key="8">
    <source>
        <dbReference type="EMBL" id="OFW35059.1"/>
    </source>
</evidence>
<dbReference type="InterPro" id="IPR039425">
    <property type="entry name" value="RNA_pol_sigma-70-like"/>
</dbReference>
<keyword evidence="5" id="KW-0804">Transcription</keyword>
<keyword evidence="2" id="KW-0805">Transcription regulation</keyword>